<dbReference type="Gene3D" id="1.10.510.10">
    <property type="entry name" value="Transferase(Phosphotransferase) domain 1"/>
    <property type="match status" value="1"/>
</dbReference>
<sequence length="292" mass="34327">MATLFKPNSSAVGLHSCFQTESRLFFVLDYVNCGDLMFYVQQQGILPEEHARFYSAEISLAFNYLHQQGILYRNLKLDNVLLDAEGHIKLTDYWVCKEGLQPGDMTHTFCGTPNYLAPEIIREEEYGFSMDWWTLGVLVYEMLIGKSPFHLDENFYNPYENSIDYLLEVILERDIFIPRCLSVRATIILEKFLNRNPNERLGCHPQRGFADVQKHPFFRNVNWDMMEQKQVVPLFKPNISGEFGLYNFDPQFMNKPVWLTPDDNDIVRKTDGHEFEGFEYINHLTMSEEEWV</sequence>
<evidence type="ECO:0000256" key="1">
    <source>
        <dbReference type="ARBA" id="ARBA00022527"/>
    </source>
</evidence>
<accession>G5C8V2</accession>
<feature type="domain" description="Protein kinase" evidence="7">
    <location>
        <begin position="1"/>
        <end position="218"/>
    </location>
</feature>
<dbReference type="GO" id="GO:0005524">
    <property type="term" value="F:ATP binding"/>
    <property type="evidence" value="ECO:0007669"/>
    <property type="project" value="UniProtKB-KW"/>
</dbReference>
<dbReference type="SMART" id="SM00133">
    <property type="entry name" value="S_TK_X"/>
    <property type="match status" value="1"/>
</dbReference>
<evidence type="ECO:0000259" key="8">
    <source>
        <dbReference type="PROSITE" id="PS51285"/>
    </source>
</evidence>
<dbReference type="Pfam" id="PF00433">
    <property type="entry name" value="Pkinase_C"/>
    <property type="match status" value="1"/>
</dbReference>
<protein>
    <submittedName>
        <fullName evidence="9">Protein kinase C iota type</fullName>
    </submittedName>
</protein>
<keyword evidence="1" id="KW-0723">Serine/threonine-protein kinase</keyword>
<dbReference type="PROSITE" id="PS50011">
    <property type="entry name" value="PROTEIN_KINASE_DOM"/>
    <property type="match status" value="1"/>
</dbReference>
<proteinExistence type="predicted"/>
<reference evidence="9 10" key="1">
    <citation type="journal article" date="2011" name="Nature">
        <title>Genome sequencing reveals insights into physiology and longevity of the naked mole rat.</title>
        <authorList>
            <person name="Kim E.B."/>
            <person name="Fang X."/>
            <person name="Fushan A.A."/>
            <person name="Huang Z."/>
            <person name="Lobanov A.V."/>
            <person name="Han L."/>
            <person name="Marino S.M."/>
            <person name="Sun X."/>
            <person name="Turanov A.A."/>
            <person name="Yang P."/>
            <person name="Yim S.H."/>
            <person name="Zhao X."/>
            <person name="Kasaikina M.V."/>
            <person name="Stoletzki N."/>
            <person name="Peng C."/>
            <person name="Polak P."/>
            <person name="Xiong Z."/>
            <person name="Kiezun A."/>
            <person name="Zhu Y."/>
            <person name="Chen Y."/>
            <person name="Kryukov G.V."/>
            <person name="Zhang Q."/>
            <person name="Peshkin L."/>
            <person name="Yang L."/>
            <person name="Bronson R.T."/>
            <person name="Buffenstein R."/>
            <person name="Wang B."/>
            <person name="Han C."/>
            <person name="Li Q."/>
            <person name="Chen L."/>
            <person name="Zhao W."/>
            <person name="Sunyaev S.R."/>
            <person name="Park T.J."/>
            <person name="Zhang G."/>
            <person name="Wang J."/>
            <person name="Gladyshev V.N."/>
        </authorList>
    </citation>
    <scope>NUCLEOTIDE SEQUENCE [LARGE SCALE GENOMIC DNA]</scope>
</reference>
<evidence type="ECO:0000256" key="5">
    <source>
        <dbReference type="ARBA" id="ARBA00022777"/>
    </source>
</evidence>
<keyword evidence="3" id="KW-0808">Transferase</keyword>
<dbReference type="PROSITE" id="PS51285">
    <property type="entry name" value="AGC_KINASE_CTER"/>
    <property type="match status" value="1"/>
</dbReference>
<dbReference type="Pfam" id="PF00069">
    <property type="entry name" value="Pkinase"/>
    <property type="match status" value="1"/>
</dbReference>
<dbReference type="InterPro" id="IPR000719">
    <property type="entry name" value="Prot_kinase_dom"/>
</dbReference>
<dbReference type="GO" id="GO:0004674">
    <property type="term" value="F:protein serine/threonine kinase activity"/>
    <property type="evidence" value="ECO:0007669"/>
    <property type="project" value="UniProtKB-KW"/>
</dbReference>
<dbReference type="InterPro" id="IPR000961">
    <property type="entry name" value="AGC-kinase_C"/>
</dbReference>
<evidence type="ECO:0000313" key="9">
    <source>
        <dbReference type="EMBL" id="EHB17963.1"/>
    </source>
</evidence>
<dbReference type="InterPro" id="IPR017892">
    <property type="entry name" value="Pkinase_C"/>
</dbReference>
<dbReference type="Gene3D" id="3.30.200.20">
    <property type="entry name" value="Phosphorylase Kinase, domain 1"/>
    <property type="match status" value="1"/>
</dbReference>
<evidence type="ECO:0000256" key="4">
    <source>
        <dbReference type="ARBA" id="ARBA00022741"/>
    </source>
</evidence>
<dbReference type="InParanoid" id="G5C8V2"/>
<evidence type="ECO:0000313" key="10">
    <source>
        <dbReference type="Proteomes" id="UP000006813"/>
    </source>
</evidence>
<feature type="domain" description="AGC-kinase C-terminal" evidence="8">
    <location>
        <begin position="219"/>
        <end position="290"/>
    </location>
</feature>
<dbReference type="AlphaFoldDB" id="G5C8V2"/>
<keyword evidence="6" id="KW-0067">ATP-binding</keyword>
<evidence type="ECO:0000256" key="3">
    <source>
        <dbReference type="ARBA" id="ARBA00022679"/>
    </source>
</evidence>
<dbReference type="FunFam" id="1.10.510.10:FF:000048">
    <property type="entry name" value="Protein kinase C"/>
    <property type="match status" value="1"/>
</dbReference>
<dbReference type="EMBL" id="JH173930">
    <property type="protein sequence ID" value="EHB17963.1"/>
    <property type="molecule type" value="Genomic_DNA"/>
</dbReference>
<gene>
    <name evidence="9" type="ORF">GW7_11768</name>
</gene>
<evidence type="ECO:0000256" key="6">
    <source>
        <dbReference type="ARBA" id="ARBA00022840"/>
    </source>
</evidence>
<dbReference type="InterPro" id="IPR011009">
    <property type="entry name" value="Kinase-like_dom_sf"/>
</dbReference>
<dbReference type="Proteomes" id="UP000006813">
    <property type="component" value="Unassembled WGS sequence"/>
</dbReference>
<keyword evidence="4" id="KW-0547">Nucleotide-binding</keyword>
<name>G5C8V2_HETGA</name>
<evidence type="ECO:0000259" key="7">
    <source>
        <dbReference type="PROSITE" id="PS50011"/>
    </source>
</evidence>
<organism evidence="9 10">
    <name type="scientific">Heterocephalus glaber</name>
    <name type="common">Naked mole rat</name>
    <dbReference type="NCBI Taxonomy" id="10181"/>
    <lineage>
        <taxon>Eukaryota</taxon>
        <taxon>Metazoa</taxon>
        <taxon>Chordata</taxon>
        <taxon>Craniata</taxon>
        <taxon>Vertebrata</taxon>
        <taxon>Euteleostomi</taxon>
        <taxon>Mammalia</taxon>
        <taxon>Eutheria</taxon>
        <taxon>Euarchontoglires</taxon>
        <taxon>Glires</taxon>
        <taxon>Rodentia</taxon>
        <taxon>Hystricomorpha</taxon>
        <taxon>Bathyergidae</taxon>
        <taxon>Heterocephalus</taxon>
    </lineage>
</organism>
<dbReference type="PANTHER" id="PTHR24351">
    <property type="entry name" value="RIBOSOMAL PROTEIN S6 KINASE"/>
    <property type="match status" value="1"/>
</dbReference>
<dbReference type="STRING" id="10181.G5C8V2"/>
<evidence type="ECO:0000256" key="2">
    <source>
        <dbReference type="ARBA" id="ARBA00022553"/>
    </source>
</evidence>
<keyword evidence="2" id="KW-0597">Phosphoprotein</keyword>
<dbReference type="SUPFAM" id="SSF56112">
    <property type="entry name" value="Protein kinase-like (PK-like)"/>
    <property type="match status" value="1"/>
</dbReference>
<keyword evidence="5 9" id="KW-0418">Kinase</keyword>